<evidence type="ECO:0000256" key="1">
    <source>
        <dbReference type="ARBA" id="ARBA00023015"/>
    </source>
</evidence>
<accession>A0A374P0S5</accession>
<name>A0A374P0S5_9FIRM</name>
<dbReference type="InterPro" id="IPR009057">
    <property type="entry name" value="Homeodomain-like_sf"/>
</dbReference>
<proteinExistence type="predicted"/>
<dbReference type="AlphaFoldDB" id="A0A374P0S5"/>
<dbReference type="SMART" id="SM00342">
    <property type="entry name" value="HTH_ARAC"/>
    <property type="match status" value="1"/>
</dbReference>
<dbReference type="InterPro" id="IPR018062">
    <property type="entry name" value="HTH_AraC-typ_CS"/>
</dbReference>
<evidence type="ECO:0000256" key="3">
    <source>
        <dbReference type="ARBA" id="ARBA00023163"/>
    </source>
</evidence>
<dbReference type="InterPro" id="IPR018060">
    <property type="entry name" value="HTH_AraC"/>
</dbReference>
<dbReference type="PANTHER" id="PTHR43280">
    <property type="entry name" value="ARAC-FAMILY TRANSCRIPTIONAL REGULATOR"/>
    <property type="match status" value="1"/>
</dbReference>
<reference evidence="8 9" key="1">
    <citation type="submission" date="2018-08" db="EMBL/GenBank/DDBJ databases">
        <title>A genome reference for cultivated species of the human gut microbiota.</title>
        <authorList>
            <person name="Zou Y."/>
            <person name="Xue W."/>
            <person name="Luo G."/>
        </authorList>
    </citation>
    <scope>NUCLEOTIDE SEQUENCE [LARGE SCALE GENOMIC DNA]</scope>
    <source>
        <strain evidence="6 8">AF19-13AC</strain>
        <strain evidence="7 9">TM09-12</strain>
    </source>
</reference>
<sequence length="767" mass="88184">MKRRMSTFKDSVNSLVGKTLFCTISITMAVLMTTSVVLFFWFRSQMTKEYQKLTNATIANIDVVFDYYMDNTKNMMVQWFYSSDGTVCRLSNDNNVSSNMPLLLNVQNVIGNIPFIHSLYFLGENREVVFETGTGISYTKDLSDVLPEKLALKKNVVKPFIWLAQNRYQNKDDVALLTMYCWETPLESPRFTGAAVVNLDAGELSRSLFSEKVPEDLEIFIMDESGNIICHSGMEYYGQNWSDREDIKKILAGEEHVFKASQDDRLIETSWIKSMQSGFYIVAQSEYVNGIHRFNTIANVVFVVMLAAAAIIIAFTWPLCRLIYKPLNSMISDIRKKIAMEDHGYNEIQVLNQYYEQLAEDILQLNENEEKNFIVKNLLLDNQIDTVQNLLLKNRMISVGRGYFLVLAYLTDDKEKALSMQEYDMMRKIVSDIFSSNLGNLGCCTYFEISLRKMLFLLSEADEQSIDGSELLSGVKQIRRSAEDLIHNKVVIYLSDRYLGDCDNCVPAFKEAEERLKTRSILEENAGTEIGHYNQAGAAEQMKAAEKHEKEFLVCAKKRDREKYIKTLEALLDNCKDVRYKEFIAFMVKLSLEVLQLKGKKLKTEDSEEQEKKLRQQLEGLSLRREYIEWFDVLFQEADVKMEQINSYSTANQMSDAVDYIRNNYDDSMLNVNMLADKMNISAPYFGKLFKEFTGCTALEYITRTRMEKAHDLLLTEPDKDISKIASAVGYSNNAYFATAFKKYFGVSPSKLRDYHAVSGIKTDSDE</sequence>
<evidence type="ECO:0000313" key="7">
    <source>
        <dbReference type="EMBL" id="RGI98801.1"/>
    </source>
</evidence>
<keyword evidence="1" id="KW-0805">Transcription regulation</keyword>
<dbReference type="SUPFAM" id="SSF46689">
    <property type="entry name" value="Homeodomain-like"/>
    <property type="match status" value="2"/>
</dbReference>
<dbReference type="PROSITE" id="PS00041">
    <property type="entry name" value="HTH_ARAC_FAMILY_1"/>
    <property type="match status" value="1"/>
</dbReference>
<dbReference type="Proteomes" id="UP000261023">
    <property type="component" value="Unassembled WGS sequence"/>
</dbReference>
<evidence type="ECO:0000313" key="9">
    <source>
        <dbReference type="Proteomes" id="UP000263014"/>
    </source>
</evidence>
<dbReference type="RefSeq" id="WP_117502144.1">
    <property type="nucleotide sequence ID" value="NZ_QSON01000015.1"/>
</dbReference>
<dbReference type="Gene3D" id="1.10.10.60">
    <property type="entry name" value="Homeodomain-like"/>
    <property type="match status" value="2"/>
</dbReference>
<keyword evidence="4" id="KW-0812">Transmembrane</keyword>
<gene>
    <name evidence="6" type="ORF">DWX31_04795</name>
    <name evidence="7" type="ORF">DXD79_25010</name>
</gene>
<feature type="transmembrane region" description="Helical" evidence="4">
    <location>
        <begin position="297"/>
        <end position="320"/>
    </location>
</feature>
<dbReference type="Pfam" id="PF12833">
    <property type="entry name" value="HTH_18"/>
    <property type="match status" value="1"/>
</dbReference>
<keyword evidence="3" id="KW-0804">Transcription</keyword>
<evidence type="ECO:0000313" key="8">
    <source>
        <dbReference type="Proteomes" id="UP000261023"/>
    </source>
</evidence>
<feature type="transmembrane region" description="Helical" evidence="4">
    <location>
        <begin position="20"/>
        <end position="42"/>
    </location>
</feature>
<evidence type="ECO:0000256" key="4">
    <source>
        <dbReference type="SAM" id="Phobius"/>
    </source>
</evidence>
<dbReference type="EMBL" id="QSON01000015">
    <property type="protein sequence ID" value="RGI98801.1"/>
    <property type="molecule type" value="Genomic_DNA"/>
</dbReference>
<dbReference type="Gene3D" id="3.30.450.20">
    <property type="entry name" value="PAS domain"/>
    <property type="match status" value="1"/>
</dbReference>
<dbReference type="PANTHER" id="PTHR43280:SF28">
    <property type="entry name" value="HTH-TYPE TRANSCRIPTIONAL ACTIVATOR RHAS"/>
    <property type="match status" value="1"/>
</dbReference>
<keyword evidence="2" id="KW-0238">DNA-binding</keyword>
<organism evidence="7 9">
    <name type="scientific">Hungatella hathewayi</name>
    <dbReference type="NCBI Taxonomy" id="154046"/>
    <lineage>
        <taxon>Bacteria</taxon>
        <taxon>Bacillati</taxon>
        <taxon>Bacillota</taxon>
        <taxon>Clostridia</taxon>
        <taxon>Lachnospirales</taxon>
        <taxon>Lachnospiraceae</taxon>
        <taxon>Hungatella</taxon>
    </lineage>
</organism>
<dbReference type="InterPro" id="IPR020449">
    <property type="entry name" value="Tscrpt_reg_AraC-type_HTH"/>
</dbReference>
<dbReference type="GO" id="GO:0043565">
    <property type="term" value="F:sequence-specific DNA binding"/>
    <property type="evidence" value="ECO:0007669"/>
    <property type="project" value="InterPro"/>
</dbReference>
<protein>
    <submittedName>
        <fullName evidence="7">AraC family transcriptional regulator</fullName>
    </submittedName>
</protein>
<dbReference type="Proteomes" id="UP000263014">
    <property type="component" value="Unassembled WGS sequence"/>
</dbReference>
<keyword evidence="4" id="KW-1133">Transmembrane helix</keyword>
<evidence type="ECO:0000313" key="6">
    <source>
        <dbReference type="EMBL" id="RGD71604.1"/>
    </source>
</evidence>
<dbReference type="EMBL" id="QTJW01000003">
    <property type="protein sequence ID" value="RGD71604.1"/>
    <property type="molecule type" value="Genomic_DNA"/>
</dbReference>
<evidence type="ECO:0000256" key="2">
    <source>
        <dbReference type="ARBA" id="ARBA00023125"/>
    </source>
</evidence>
<keyword evidence="4" id="KW-0472">Membrane</keyword>
<dbReference type="OrthoDB" id="9772607at2"/>
<evidence type="ECO:0000259" key="5">
    <source>
        <dbReference type="PROSITE" id="PS01124"/>
    </source>
</evidence>
<dbReference type="PROSITE" id="PS01124">
    <property type="entry name" value="HTH_ARAC_FAMILY_2"/>
    <property type="match status" value="1"/>
</dbReference>
<dbReference type="PRINTS" id="PR00032">
    <property type="entry name" value="HTHARAC"/>
</dbReference>
<feature type="domain" description="HTH araC/xylS-type" evidence="5">
    <location>
        <begin position="655"/>
        <end position="755"/>
    </location>
</feature>
<comment type="caution">
    <text evidence="7">The sequence shown here is derived from an EMBL/GenBank/DDBJ whole genome shotgun (WGS) entry which is preliminary data.</text>
</comment>
<dbReference type="GO" id="GO:0003700">
    <property type="term" value="F:DNA-binding transcription factor activity"/>
    <property type="evidence" value="ECO:0007669"/>
    <property type="project" value="InterPro"/>
</dbReference>